<sequence>MKSLNILKSATLFGLMAVSTVAMAQQPQMQYYRTPGIQGLNVFETPKDNTVPFTGMKVRVGGDFALQFQALNHSTNPGDTLVNLGSNFNLPTANLNIDVQLADGVRMNLVTYLSSRHHPEAWVKGGYIQMDKLDFISDGFLSGFMDIATIKIGLDEINYGDAHFRRSDNARAIYNPFVGNYIMDAFTTEAFGEVNLQYNGLLGVVGLSNGNLNQSVNVGDADPAPSIYFKLGYDKQMNDDLRVRLTGSFLNSPSYDNGRYLYNGDRTGARYYWVMVEQGTGANGRDEDNFRSGRFSPNFRKFTSIQVNPFIKYKGIEFFGIYEMVNGDQADADGARGGSYTQIAAELIYRFGSKEQFYVGGRYNTVAGNANENAEDINIARYNFGVGWFMLDNVMIKAEYMNQDYSGDGFTGSVFEEGNFNGAVLEAVIGF</sequence>
<evidence type="ECO:0008006" key="4">
    <source>
        <dbReference type="Google" id="ProtNLM"/>
    </source>
</evidence>
<dbReference type="EMBL" id="WBVO01000001">
    <property type="protein sequence ID" value="KAB2814254.1"/>
    <property type="molecule type" value="Genomic_DNA"/>
</dbReference>
<keyword evidence="1" id="KW-0732">Signal</keyword>
<evidence type="ECO:0000313" key="2">
    <source>
        <dbReference type="EMBL" id="KAB2814254.1"/>
    </source>
</evidence>
<dbReference type="Proteomes" id="UP000468650">
    <property type="component" value="Unassembled WGS sequence"/>
</dbReference>
<name>A0A6N6RJJ3_9FLAO</name>
<keyword evidence="3" id="KW-1185">Reference proteome</keyword>
<reference evidence="2 3" key="1">
    <citation type="submission" date="2019-09" db="EMBL/GenBank/DDBJ databases">
        <title>Genomes of family Cryomorphaceae.</title>
        <authorList>
            <person name="Bowman J.P."/>
        </authorList>
    </citation>
    <scope>NUCLEOTIDE SEQUENCE [LARGE SCALE GENOMIC DNA]</scope>
    <source>
        <strain evidence="2 3">LMG 25704</strain>
    </source>
</reference>
<organism evidence="2 3">
    <name type="scientific">Phaeocystidibacter luteus</name>
    <dbReference type="NCBI Taxonomy" id="911197"/>
    <lineage>
        <taxon>Bacteria</taxon>
        <taxon>Pseudomonadati</taxon>
        <taxon>Bacteroidota</taxon>
        <taxon>Flavobacteriia</taxon>
        <taxon>Flavobacteriales</taxon>
        <taxon>Phaeocystidibacteraceae</taxon>
        <taxon>Phaeocystidibacter</taxon>
    </lineage>
</organism>
<proteinExistence type="predicted"/>
<feature type="chain" id="PRO_5026676496" description="Porin" evidence="1">
    <location>
        <begin position="25"/>
        <end position="431"/>
    </location>
</feature>
<gene>
    <name evidence="2" type="ORF">F8C67_00560</name>
</gene>
<dbReference type="RefSeq" id="WP_151665835.1">
    <property type="nucleotide sequence ID" value="NZ_WBVO01000001.1"/>
</dbReference>
<dbReference type="AlphaFoldDB" id="A0A6N6RJJ3"/>
<dbReference type="OrthoDB" id="638836at2"/>
<protein>
    <recommendedName>
        <fullName evidence="4">Porin</fullName>
    </recommendedName>
</protein>
<accession>A0A6N6RJJ3</accession>
<feature type="signal peptide" evidence="1">
    <location>
        <begin position="1"/>
        <end position="24"/>
    </location>
</feature>
<dbReference type="SUPFAM" id="SSF56935">
    <property type="entry name" value="Porins"/>
    <property type="match status" value="1"/>
</dbReference>
<evidence type="ECO:0000256" key="1">
    <source>
        <dbReference type="SAM" id="SignalP"/>
    </source>
</evidence>
<comment type="caution">
    <text evidence="2">The sequence shown here is derived from an EMBL/GenBank/DDBJ whole genome shotgun (WGS) entry which is preliminary data.</text>
</comment>
<evidence type="ECO:0000313" key="3">
    <source>
        <dbReference type="Proteomes" id="UP000468650"/>
    </source>
</evidence>